<evidence type="ECO:0000256" key="2">
    <source>
        <dbReference type="ARBA" id="ARBA00022448"/>
    </source>
</evidence>
<dbReference type="GO" id="GO:0005524">
    <property type="term" value="F:ATP binding"/>
    <property type="evidence" value="ECO:0007669"/>
    <property type="project" value="UniProtKB-KW"/>
</dbReference>
<dbReference type="PROSITE" id="PS50893">
    <property type="entry name" value="ABC_TRANSPORTER_2"/>
    <property type="match status" value="2"/>
</dbReference>
<dbReference type="PANTHER" id="PTHR43553:SF24">
    <property type="entry name" value="ENERGY-COUPLING FACTOR TRANSPORTER ATP-BINDING PROTEIN ECFA1"/>
    <property type="match status" value="1"/>
</dbReference>
<dbReference type="GO" id="GO:0016887">
    <property type="term" value="F:ATP hydrolysis activity"/>
    <property type="evidence" value="ECO:0007669"/>
    <property type="project" value="InterPro"/>
</dbReference>
<dbReference type="InterPro" id="IPR017871">
    <property type="entry name" value="ABC_transporter-like_CS"/>
</dbReference>
<dbReference type="SUPFAM" id="SSF52540">
    <property type="entry name" value="P-loop containing nucleoside triphosphate hydrolases"/>
    <property type="match status" value="2"/>
</dbReference>
<dbReference type="OrthoDB" id="501320at2"/>
<comment type="caution">
    <text evidence="7">The sequence shown here is derived from an EMBL/GenBank/DDBJ whole genome shotgun (WGS) entry which is preliminary data.</text>
</comment>
<comment type="similarity">
    <text evidence="1">Belongs to the ABC transporter superfamily.</text>
</comment>
<accession>A0A4R7J341</accession>
<organism evidence="7 8">
    <name type="scientific">Naumannella halotolerans</name>
    <dbReference type="NCBI Taxonomy" id="993414"/>
    <lineage>
        <taxon>Bacteria</taxon>
        <taxon>Bacillati</taxon>
        <taxon>Actinomycetota</taxon>
        <taxon>Actinomycetes</taxon>
        <taxon>Propionibacteriales</taxon>
        <taxon>Propionibacteriaceae</taxon>
        <taxon>Naumannella</taxon>
    </lineage>
</organism>
<dbReference type="RefSeq" id="WP_133755247.1">
    <property type="nucleotide sequence ID" value="NZ_SOAW01000002.1"/>
</dbReference>
<dbReference type="InterPro" id="IPR015856">
    <property type="entry name" value="ABC_transpr_CbiO/EcfA_su"/>
</dbReference>
<dbReference type="GO" id="GO:0042626">
    <property type="term" value="F:ATPase-coupled transmembrane transporter activity"/>
    <property type="evidence" value="ECO:0007669"/>
    <property type="project" value="TreeGrafter"/>
</dbReference>
<evidence type="ECO:0000256" key="3">
    <source>
        <dbReference type="ARBA" id="ARBA00022741"/>
    </source>
</evidence>
<evidence type="ECO:0000313" key="7">
    <source>
        <dbReference type="EMBL" id="TDT30906.1"/>
    </source>
</evidence>
<protein>
    <submittedName>
        <fullName evidence="7">Energy-coupling factor transport system ATP-binding protein</fullName>
    </submittedName>
</protein>
<dbReference type="EMBL" id="SOAW01000002">
    <property type="protein sequence ID" value="TDT30906.1"/>
    <property type="molecule type" value="Genomic_DNA"/>
</dbReference>
<dbReference type="CDD" id="cd03225">
    <property type="entry name" value="ABC_cobalt_CbiO_domain1"/>
    <property type="match status" value="2"/>
</dbReference>
<name>A0A4R7J341_9ACTN</name>
<proteinExistence type="inferred from homology"/>
<keyword evidence="4 7" id="KW-0067">ATP-binding</keyword>
<feature type="domain" description="ABC transporter" evidence="6">
    <location>
        <begin position="283"/>
        <end position="520"/>
    </location>
</feature>
<dbReference type="InterPro" id="IPR003593">
    <property type="entry name" value="AAA+_ATPase"/>
</dbReference>
<dbReference type="SMART" id="SM00382">
    <property type="entry name" value="AAA"/>
    <property type="match status" value="2"/>
</dbReference>
<evidence type="ECO:0000259" key="6">
    <source>
        <dbReference type="PROSITE" id="PS50893"/>
    </source>
</evidence>
<dbReference type="PANTHER" id="PTHR43553">
    <property type="entry name" value="HEAVY METAL TRANSPORTER"/>
    <property type="match status" value="1"/>
</dbReference>
<sequence>MSIRAHQVPGTRTGARIDLTDWGWRHGSRRRPALAGVDLRIEPGERVLLLGPSGAGKSTLLAGLAGVLGGPDEGEESGSILVDGQRPDPGAGRTGLVLQDPQANTILSRVGDDVAFGCENLGIERSEIWRRVSAALEAVGLDLPLDRSTEALSGGQRQRLALAGVLAMQPGLLLLDEPTANLDPDGVIEVRDAVDRLLADRSATLVVVEHRVSTWLPVVDRIVVLEPAGGVIAEGPPDRVLAAEGEQLAARGVWVPGVPLSIDRRPRSTASGGPGRANPVPLLQATELVSGRDGVGVHDPVEVSLDAGRSTVITGVNGAGKSTLGFTLAGLLPPVAGTAVATAQLRAEGEVVDRSRTRWFERRRPIGPDPARWRARELATRIGVVFQQPGHQFVTATVSDEIAVGLRAVRTGPEEIRTRVAELLAELGLESLAGANPFTLSGGEQRRLSVATVLATAPRLILLDEPTFGQDRLTWQSMLRLIIALVDGRGCAVVSITHDADLIDVLGDQILRLGPADGTP</sequence>
<keyword evidence="3" id="KW-0547">Nucleotide-binding</keyword>
<dbReference type="InterPro" id="IPR027417">
    <property type="entry name" value="P-loop_NTPase"/>
</dbReference>
<dbReference type="Gene3D" id="3.40.50.300">
    <property type="entry name" value="P-loop containing nucleotide triphosphate hydrolases"/>
    <property type="match status" value="2"/>
</dbReference>
<dbReference type="InterPro" id="IPR003439">
    <property type="entry name" value="ABC_transporter-like_ATP-bd"/>
</dbReference>
<evidence type="ECO:0000256" key="4">
    <source>
        <dbReference type="ARBA" id="ARBA00022840"/>
    </source>
</evidence>
<feature type="region of interest" description="Disordered" evidence="5">
    <location>
        <begin position="74"/>
        <end position="93"/>
    </location>
</feature>
<reference evidence="7 8" key="1">
    <citation type="submission" date="2019-03" db="EMBL/GenBank/DDBJ databases">
        <title>Genomic Encyclopedia of Archaeal and Bacterial Type Strains, Phase II (KMG-II): from individual species to whole genera.</title>
        <authorList>
            <person name="Goeker M."/>
        </authorList>
    </citation>
    <scope>NUCLEOTIDE SEQUENCE [LARGE SCALE GENOMIC DNA]</scope>
    <source>
        <strain evidence="7 8">DSM 24323</strain>
    </source>
</reference>
<gene>
    <name evidence="7" type="ORF">CLV29_2313</name>
</gene>
<evidence type="ECO:0000256" key="1">
    <source>
        <dbReference type="ARBA" id="ARBA00005417"/>
    </source>
</evidence>
<keyword evidence="8" id="KW-1185">Reference proteome</keyword>
<dbReference type="GO" id="GO:0043190">
    <property type="term" value="C:ATP-binding cassette (ABC) transporter complex"/>
    <property type="evidence" value="ECO:0007669"/>
    <property type="project" value="TreeGrafter"/>
</dbReference>
<keyword evidence="2" id="KW-0813">Transport</keyword>
<evidence type="ECO:0000313" key="8">
    <source>
        <dbReference type="Proteomes" id="UP000295371"/>
    </source>
</evidence>
<dbReference type="Pfam" id="PF00005">
    <property type="entry name" value="ABC_tran"/>
    <property type="match status" value="2"/>
</dbReference>
<dbReference type="PROSITE" id="PS00211">
    <property type="entry name" value="ABC_TRANSPORTER_1"/>
    <property type="match status" value="2"/>
</dbReference>
<dbReference type="InterPro" id="IPR050095">
    <property type="entry name" value="ECF_ABC_transporter_ATP-bd"/>
</dbReference>
<feature type="domain" description="ABC transporter" evidence="6">
    <location>
        <begin position="17"/>
        <end position="253"/>
    </location>
</feature>
<dbReference type="Proteomes" id="UP000295371">
    <property type="component" value="Unassembled WGS sequence"/>
</dbReference>
<dbReference type="AlphaFoldDB" id="A0A4R7J341"/>
<evidence type="ECO:0000256" key="5">
    <source>
        <dbReference type="SAM" id="MobiDB-lite"/>
    </source>
</evidence>